<gene>
    <name evidence="1" type="ORF">HMPREF0654_00230</name>
</gene>
<comment type="caution">
    <text evidence="1">The sequence shown here is derived from an EMBL/GenBank/DDBJ whole genome shotgun (WGS) entry which is preliminary data.</text>
</comment>
<dbReference type="EMBL" id="JRNR01000002">
    <property type="protein sequence ID" value="KGF50540.1"/>
    <property type="molecule type" value="Genomic_DNA"/>
</dbReference>
<protein>
    <submittedName>
        <fullName evidence="1">Peptidase</fullName>
    </submittedName>
</protein>
<dbReference type="Gene3D" id="1.25.10.90">
    <property type="match status" value="1"/>
</dbReference>
<evidence type="ECO:0000313" key="2">
    <source>
        <dbReference type="Proteomes" id="UP000029538"/>
    </source>
</evidence>
<evidence type="ECO:0000313" key="1">
    <source>
        <dbReference type="EMBL" id="KGF50540.1"/>
    </source>
</evidence>
<dbReference type="InterPro" id="IPR014825">
    <property type="entry name" value="DNA_alkylation"/>
</dbReference>
<accession>A0A096AUR8</accession>
<name>A0A096AUR8_9BACT</name>
<dbReference type="SUPFAM" id="SSF48371">
    <property type="entry name" value="ARM repeat"/>
    <property type="match status" value="1"/>
</dbReference>
<organism evidence="1 2">
    <name type="scientific">Prevotella disiens DNF00882</name>
    <dbReference type="NCBI Taxonomy" id="1401075"/>
    <lineage>
        <taxon>Bacteria</taxon>
        <taxon>Pseudomonadati</taxon>
        <taxon>Bacteroidota</taxon>
        <taxon>Bacteroidia</taxon>
        <taxon>Bacteroidales</taxon>
        <taxon>Prevotellaceae</taxon>
        <taxon>Prevotella</taxon>
    </lineage>
</organism>
<dbReference type="AlphaFoldDB" id="A0A096AUR8"/>
<dbReference type="PANTHER" id="PTHR41291:SF1">
    <property type="entry name" value="DNA ALKYLATION REPAIR PROTEIN"/>
    <property type="match status" value="1"/>
</dbReference>
<dbReference type="RefSeq" id="WP_081938241.1">
    <property type="nucleotide sequence ID" value="NZ_JRNR01000002.1"/>
</dbReference>
<dbReference type="Pfam" id="PF08713">
    <property type="entry name" value="DNA_alkylation"/>
    <property type="match status" value="1"/>
</dbReference>
<sequence length="205" mass="23654">MMTEETHEKIKQIKQSFHLYMNGVAAQSMREKGADYKVNWGIDLLSLRKIAKDYGKDYDLAIALWKENSRECKILATYIMPSEKMLADVADIWLEQIPTQEIAEHLSFNLLRYLDYAPSLAFKCLASDKSLYLICGFQTLACLFSDRKEPNERGMNEFLDQVEVALLSNDLAVKQAAFRCVQRFCDLGEEYELIAKKALKKFDIL</sequence>
<dbReference type="InterPro" id="IPR016024">
    <property type="entry name" value="ARM-type_fold"/>
</dbReference>
<dbReference type="Proteomes" id="UP000029538">
    <property type="component" value="Unassembled WGS sequence"/>
</dbReference>
<dbReference type="PANTHER" id="PTHR41291">
    <property type="entry name" value="DNA ALKYLATION REPAIR PROTEIN"/>
    <property type="match status" value="1"/>
</dbReference>
<proteinExistence type="predicted"/>
<reference evidence="1 2" key="1">
    <citation type="submission" date="2014-07" db="EMBL/GenBank/DDBJ databases">
        <authorList>
            <person name="McCorrison J."/>
            <person name="Sanka R."/>
            <person name="Torralba M."/>
            <person name="Gillis M."/>
            <person name="Haft D.H."/>
            <person name="Methe B."/>
            <person name="Sutton G."/>
            <person name="Nelson K.E."/>
        </authorList>
    </citation>
    <scope>NUCLEOTIDE SEQUENCE [LARGE SCALE GENOMIC DNA]</scope>
    <source>
        <strain evidence="1 2">DNF00882</strain>
    </source>
</reference>